<dbReference type="GO" id="GO:0016054">
    <property type="term" value="P:organic acid catabolic process"/>
    <property type="evidence" value="ECO:0007669"/>
    <property type="project" value="UniProtKB-ARBA"/>
</dbReference>
<name>A0A2A9HGM9_TEPT2</name>
<organism evidence="7 8">
    <name type="scientific">Tepidiforma thermophila (strain KCTC 52669 / CGMCC 1.13589 / G233)</name>
    <dbReference type="NCBI Taxonomy" id="2761530"/>
    <lineage>
        <taxon>Bacteria</taxon>
        <taxon>Bacillati</taxon>
        <taxon>Chloroflexota</taxon>
        <taxon>Tepidiformia</taxon>
        <taxon>Tepidiformales</taxon>
        <taxon>Tepidiformaceae</taxon>
        <taxon>Tepidiforma</taxon>
    </lineage>
</organism>
<dbReference type="RefSeq" id="WP_098503536.1">
    <property type="nucleotide sequence ID" value="NZ_PDJQ01000001.1"/>
</dbReference>
<dbReference type="PROSITE" id="PS00895">
    <property type="entry name" value="3_HYDROXYISOBUT_DH"/>
    <property type="match status" value="1"/>
</dbReference>
<keyword evidence="2" id="KW-0560">Oxidoreductase</keyword>
<evidence type="ECO:0000256" key="1">
    <source>
        <dbReference type="ARBA" id="ARBA00009080"/>
    </source>
</evidence>
<evidence type="ECO:0000313" key="8">
    <source>
        <dbReference type="Proteomes" id="UP000223071"/>
    </source>
</evidence>
<dbReference type="SUPFAM" id="SSF48179">
    <property type="entry name" value="6-phosphogluconate dehydrogenase C-terminal domain-like"/>
    <property type="match status" value="1"/>
</dbReference>
<evidence type="ECO:0000259" key="5">
    <source>
        <dbReference type="Pfam" id="PF03446"/>
    </source>
</evidence>
<dbReference type="InterPro" id="IPR036291">
    <property type="entry name" value="NAD(P)-bd_dom_sf"/>
</dbReference>
<gene>
    <name evidence="7" type="ORF">A9A59_1334</name>
</gene>
<dbReference type="InterPro" id="IPR015815">
    <property type="entry name" value="HIBADH-related"/>
</dbReference>
<evidence type="ECO:0000256" key="2">
    <source>
        <dbReference type="ARBA" id="ARBA00023002"/>
    </source>
</evidence>
<dbReference type="InterPro" id="IPR013328">
    <property type="entry name" value="6PGD_dom2"/>
</dbReference>
<dbReference type="Pfam" id="PF14833">
    <property type="entry name" value="NAD_binding_11"/>
    <property type="match status" value="1"/>
</dbReference>
<sequence length="295" mass="29549">MTIRRVGFIGLGIMGGPMAANLLAAGYELTVWNRTAAKAEPLAAAGARVAGSPAEVAAASELTFTCVTASADVEAVVLGPGGVIDGAAPGSIVVDCSTIAPATARKVHAQLAERGVAALDAPVSGGDVGAKAGTLAIMVGGDAETFERALPVLRAIGKTIVHVGPPGAGQVVKLCNQVAGGLNLLAMAEAISLCRRSGVDPAKMLEVVSAGAAGSWMLQHLGPRAVAGDFAPGFMVDLMQKDLGLVLDAAHETHTPLPGSALVRQLFEMLQARGRGRDGTQAIVEALALLAGETG</sequence>
<evidence type="ECO:0000256" key="3">
    <source>
        <dbReference type="ARBA" id="ARBA00023027"/>
    </source>
</evidence>
<evidence type="ECO:0000256" key="4">
    <source>
        <dbReference type="PIRSR" id="PIRSR000103-1"/>
    </source>
</evidence>
<dbReference type="InterPro" id="IPR029154">
    <property type="entry name" value="HIBADH-like_NADP-bd"/>
</dbReference>
<comment type="similarity">
    <text evidence="1">Belongs to the HIBADH-related family.</text>
</comment>
<accession>A0A2A9HGM9</accession>
<dbReference type="Pfam" id="PF03446">
    <property type="entry name" value="NAD_binding_2"/>
    <property type="match status" value="1"/>
</dbReference>
<dbReference type="Gene3D" id="3.40.50.720">
    <property type="entry name" value="NAD(P)-binding Rossmann-like Domain"/>
    <property type="match status" value="1"/>
</dbReference>
<dbReference type="GO" id="GO:0050661">
    <property type="term" value="F:NADP binding"/>
    <property type="evidence" value="ECO:0007669"/>
    <property type="project" value="InterPro"/>
</dbReference>
<dbReference type="GO" id="GO:0051287">
    <property type="term" value="F:NAD binding"/>
    <property type="evidence" value="ECO:0007669"/>
    <property type="project" value="InterPro"/>
</dbReference>
<reference evidence="7 8" key="1">
    <citation type="submission" date="2017-09" db="EMBL/GenBank/DDBJ databases">
        <title>Sequencing the genomes of two abundant thermophiles in Great Basin hot springs: Thermocrinis jamiesonii and novel Chloroflexi Thermoflexus hugenholtzii.</title>
        <authorList>
            <person name="Hedlund B."/>
        </authorList>
    </citation>
    <scope>NUCLEOTIDE SEQUENCE [LARGE SCALE GENOMIC DNA]</scope>
    <source>
        <strain evidence="7 8">G233</strain>
    </source>
</reference>
<dbReference type="SUPFAM" id="SSF51735">
    <property type="entry name" value="NAD(P)-binding Rossmann-fold domains"/>
    <property type="match status" value="1"/>
</dbReference>
<dbReference type="EMBL" id="PDJQ01000001">
    <property type="protein sequence ID" value="PFG74126.1"/>
    <property type="molecule type" value="Genomic_DNA"/>
</dbReference>
<dbReference type="InterPro" id="IPR002204">
    <property type="entry name" value="3-OH-isobutyrate_DH-rel_CS"/>
</dbReference>
<dbReference type="Gene3D" id="1.10.1040.10">
    <property type="entry name" value="N-(1-d-carboxylethyl)-l-norvaline Dehydrogenase, domain 2"/>
    <property type="match status" value="1"/>
</dbReference>
<dbReference type="AlphaFoldDB" id="A0A2A9HGM9"/>
<dbReference type="InterPro" id="IPR008927">
    <property type="entry name" value="6-PGluconate_DH-like_C_sf"/>
</dbReference>
<keyword evidence="3" id="KW-0520">NAD</keyword>
<dbReference type="PANTHER" id="PTHR43060">
    <property type="entry name" value="3-HYDROXYISOBUTYRATE DEHYDROGENASE-LIKE 1, MITOCHONDRIAL-RELATED"/>
    <property type="match status" value="1"/>
</dbReference>
<feature type="active site" evidence="4">
    <location>
        <position position="173"/>
    </location>
</feature>
<feature type="domain" description="3-hydroxyisobutyrate dehydrogenase-like NAD-binding" evidence="6">
    <location>
        <begin position="167"/>
        <end position="286"/>
    </location>
</feature>
<dbReference type="InterPro" id="IPR006115">
    <property type="entry name" value="6PGDH_NADP-bd"/>
</dbReference>
<feature type="domain" description="6-phosphogluconate dehydrogenase NADP-binding" evidence="5">
    <location>
        <begin position="5"/>
        <end position="164"/>
    </location>
</feature>
<keyword evidence="8" id="KW-1185">Reference proteome</keyword>
<proteinExistence type="inferred from homology"/>
<dbReference type="PIRSF" id="PIRSF000103">
    <property type="entry name" value="HIBADH"/>
    <property type="match status" value="1"/>
</dbReference>
<dbReference type="Proteomes" id="UP000223071">
    <property type="component" value="Unassembled WGS sequence"/>
</dbReference>
<evidence type="ECO:0000313" key="7">
    <source>
        <dbReference type="EMBL" id="PFG74126.1"/>
    </source>
</evidence>
<evidence type="ECO:0000259" key="6">
    <source>
        <dbReference type="Pfam" id="PF14833"/>
    </source>
</evidence>
<dbReference type="GO" id="GO:0016491">
    <property type="term" value="F:oxidoreductase activity"/>
    <property type="evidence" value="ECO:0007669"/>
    <property type="project" value="UniProtKB-KW"/>
</dbReference>
<comment type="caution">
    <text evidence="7">The sequence shown here is derived from an EMBL/GenBank/DDBJ whole genome shotgun (WGS) entry which is preliminary data.</text>
</comment>
<dbReference type="PANTHER" id="PTHR43060:SF15">
    <property type="entry name" value="3-HYDROXYISOBUTYRATE DEHYDROGENASE-LIKE 1, MITOCHONDRIAL-RELATED"/>
    <property type="match status" value="1"/>
</dbReference>
<protein>
    <submittedName>
        <fullName evidence="7">3-hydroxyisobutyrate dehydrogenase</fullName>
    </submittedName>
</protein>